<feature type="region of interest" description="Disordered" evidence="2">
    <location>
        <begin position="1071"/>
        <end position="1137"/>
    </location>
</feature>
<evidence type="ECO:0000256" key="2">
    <source>
        <dbReference type="SAM" id="MobiDB-lite"/>
    </source>
</evidence>
<keyword evidence="5" id="KW-1185">Reference proteome</keyword>
<evidence type="ECO:0000313" key="5">
    <source>
        <dbReference type="Proteomes" id="UP000332933"/>
    </source>
</evidence>
<evidence type="ECO:0000313" key="4">
    <source>
        <dbReference type="EMBL" id="VFT82139.1"/>
    </source>
</evidence>
<feature type="region of interest" description="Disordered" evidence="2">
    <location>
        <begin position="901"/>
        <end position="928"/>
    </location>
</feature>
<sequence>MSRPPSRHAMFMPRRSAPTSSSAAMTIQTALASQKPTLAKHHSLTEPTPTTKPRSQSPTKKACPTLGARDTKARKSPPRPISQAGIGGGRPRTRQSSPKLQTPDKATTTTTAAAPSTSDDVVSAAWSDADRPLDDVVHVASTRQQLTLATRKPKLARPHSSIDLSECDESTVSPPPLVRRMSSRLDDRSKPAATSLEATTDGDGDKKQPSPRAKPGKQASPKKASTSQTKLNNRHGDGSASPRKAKPSTKKAIESVSSVRSHQSAQRPQDESSPKPSLATRRSVAGGSAPPTQTPQCPTANIDRVVRINSASDAPSSPSTGRKGSHTSRSPPRSKPRTASLSLSPSSSSASSSQSPRMAKGNKATPAALRKASLSPKGLLRTTTTAATPLAPDQAVFDSVHQRVQLLNERKASRQIDTTSAVAAPVEAKVDPVTVGVDMQMDLLVAAFSDAPPPPPAVAQLPHQPPTSATSAMPTDDTTIDPPPSPMDIADVPKKDATGPRRPNPPPHFRLRGMARAATMPTAVGDAAGDGPPPRVCVPRKSSPPKSYESAVEQCERLEREVDLLKHDNDLRAAAYAELMRKYTTTPLPTAPSPLAWDETDDAANEYARLEALNQALQEAYAALEDACADDDLWANERDKIVVATLSAGSDDIVAVVEDAAVDRRVMEARPMREGYGHNGDEDTAMSPAAVDAADARTYKETQPEVARNKPMETKVSMGDDKVPVGHDTPCPIERHVDAVNSAVDTKEGTADGGKDAPTCVQDGVEAALPWMGLPTALRPTSATMSDVGIAAVLNNQDDSRETPTTSTTTHILSMASVLSRSGGAKAHCGLGNRDMKCPTTHVESGDAHASRPPTKEDELLVITPTDDVQLEVTPTESIAPSHIASQEIGHVARAMTRLDDTDDASAPSSEAHEDAILPPADNDVAPRDNGVAMQPYHALEVADDGYHHVHEESKAEGANFFSALIQPSARMGDASMFAVKDHQDATSGEDSGELVGSTVSTPRSPVEKFGTAEAPSTNVVSGALVPRVVATDEDGRAHDAEERDMVTWSMAPPAPTWDATATAEGVESSVYVTTPRDDTAPCSTRGYHSEPHAPSSCDAPQSRRRPPPLCLDFDDALDSTTEPTAPSHAGGALPSLRLSPFHRALLLSTTSTPRGMNRSSPRFG</sequence>
<feature type="coiled-coil region" evidence="1">
    <location>
        <begin position="600"/>
        <end position="630"/>
    </location>
</feature>
<proteinExistence type="predicted"/>
<dbReference type="EMBL" id="VJMH01001504">
    <property type="protein sequence ID" value="KAF0711800.1"/>
    <property type="molecule type" value="Genomic_DNA"/>
</dbReference>
<reference evidence="3" key="2">
    <citation type="submission" date="2019-06" db="EMBL/GenBank/DDBJ databases">
        <title>Genomics analysis of Aphanomyces spp. identifies a new class of oomycete effector associated with host adaptation.</title>
        <authorList>
            <person name="Gaulin E."/>
        </authorList>
    </citation>
    <scope>NUCLEOTIDE SEQUENCE</scope>
    <source>
        <strain evidence="3">CBS 578.67</strain>
    </source>
</reference>
<feature type="compositionally biased region" description="Low complexity" evidence="2">
    <location>
        <begin position="12"/>
        <end position="26"/>
    </location>
</feature>
<feature type="compositionally biased region" description="Polar residues" evidence="2">
    <location>
        <begin position="45"/>
        <end position="59"/>
    </location>
</feature>
<evidence type="ECO:0000313" key="3">
    <source>
        <dbReference type="EMBL" id="KAF0711800.1"/>
    </source>
</evidence>
<feature type="compositionally biased region" description="Polar residues" evidence="2">
    <location>
        <begin position="309"/>
        <end position="331"/>
    </location>
</feature>
<feature type="compositionally biased region" description="Low complexity" evidence="2">
    <location>
        <begin position="106"/>
        <end position="127"/>
    </location>
</feature>
<accession>A0A485KDR2</accession>
<name>A0A485KDR2_9STRA</name>
<feature type="compositionally biased region" description="Low complexity" evidence="2">
    <location>
        <begin position="379"/>
        <end position="392"/>
    </location>
</feature>
<evidence type="ECO:0000256" key="1">
    <source>
        <dbReference type="SAM" id="Coils"/>
    </source>
</evidence>
<feature type="compositionally biased region" description="Polar residues" evidence="2">
    <location>
        <begin position="255"/>
        <end position="267"/>
    </location>
</feature>
<organism evidence="4 5">
    <name type="scientific">Aphanomyces stellatus</name>
    <dbReference type="NCBI Taxonomy" id="120398"/>
    <lineage>
        <taxon>Eukaryota</taxon>
        <taxon>Sar</taxon>
        <taxon>Stramenopiles</taxon>
        <taxon>Oomycota</taxon>
        <taxon>Saprolegniomycetes</taxon>
        <taxon>Saprolegniales</taxon>
        <taxon>Verrucalvaceae</taxon>
        <taxon>Aphanomyces</taxon>
    </lineage>
</organism>
<feature type="compositionally biased region" description="Polar residues" evidence="2">
    <location>
        <begin position="27"/>
        <end position="36"/>
    </location>
</feature>
<feature type="region of interest" description="Disordered" evidence="2">
    <location>
        <begin position="1"/>
        <end position="394"/>
    </location>
</feature>
<protein>
    <submittedName>
        <fullName evidence="4">Aste57867_5058 protein</fullName>
    </submittedName>
</protein>
<feature type="region of interest" description="Disordered" evidence="2">
    <location>
        <begin position="525"/>
        <end position="549"/>
    </location>
</feature>
<dbReference type="AlphaFoldDB" id="A0A485KDR2"/>
<dbReference type="EMBL" id="CAADRA010001505">
    <property type="protein sequence ID" value="VFT82139.1"/>
    <property type="molecule type" value="Genomic_DNA"/>
</dbReference>
<feature type="compositionally biased region" description="Basic and acidic residues" evidence="2">
    <location>
        <begin position="128"/>
        <end position="137"/>
    </location>
</feature>
<feature type="region of interest" description="Disordered" evidence="2">
    <location>
        <begin position="457"/>
        <end position="508"/>
    </location>
</feature>
<gene>
    <name evidence="4" type="primary">Aste57867_5058</name>
    <name evidence="3" type="ORF">As57867_005045</name>
    <name evidence="4" type="ORF">ASTE57867_5058</name>
</gene>
<feature type="compositionally biased region" description="Low complexity" evidence="2">
    <location>
        <begin position="339"/>
        <end position="356"/>
    </location>
</feature>
<reference evidence="4 5" key="1">
    <citation type="submission" date="2019-03" db="EMBL/GenBank/DDBJ databases">
        <authorList>
            <person name="Gaulin E."/>
            <person name="Dumas B."/>
        </authorList>
    </citation>
    <scope>NUCLEOTIDE SEQUENCE [LARGE SCALE GENOMIC DNA]</scope>
    <source>
        <strain evidence="4">CBS 568.67</strain>
    </source>
</reference>
<feature type="compositionally biased region" description="Low complexity" evidence="2">
    <location>
        <begin position="290"/>
        <end position="299"/>
    </location>
</feature>
<feature type="region of interest" description="Disordered" evidence="2">
    <location>
        <begin position="986"/>
        <end position="1015"/>
    </location>
</feature>
<keyword evidence="1" id="KW-0175">Coiled coil</keyword>
<dbReference type="Proteomes" id="UP000332933">
    <property type="component" value="Unassembled WGS sequence"/>
</dbReference>